<keyword evidence="2" id="KW-1185">Reference proteome</keyword>
<evidence type="ECO:0000313" key="1">
    <source>
        <dbReference type="EMBL" id="KAK7074665.1"/>
    </source>
</evidence>
<gene>
    <name evidence="1" type="ORF">SK128_005028</name>
</gene>
<sequence>MKSARRERTRFHHKPRYLIHFSWLVVNACSLCRPTPFYQEVYSLLQNTSAWMMYPCGETTISSFFPSESEIPYLPEHWANLQHIKEQVRRLENYQCANGSFLIEEIKFDDRLSSSVTNLVENMVPGPVNVSSSLQLMKSFLELLMQSDPQALLNDLGLGGREDTLFQELEKSFADITLTPQRFIRMLADIADMMMLFLDSDDGTKTLSDNIMFFMYHARAVITNVTAMLDGNYSDMLYNSSIYSEYLYVQNNYDLYIGNTFWNYCSETGRVFYSGGDGPMFKPKTGDRKDAYP</sequence>
<protein>
    <submittedName>
        <fullName evidence="1">Uncharacterized protein</fullName>
    </submittedName>
</protein>
<reference evidence="1 2" key="1">
    <citation type="submission" date="2023-11" db="EMBL/GenBank/DDBJ databases">
        <title>Halocaridina rubra genome assembly.</title>
        <authorList>
            <person name="Smith C."/>
        </authorList>
    </citation>
    <scope>NUCLEOTIDE SEQUENCE [LARGE SCALE GENOMIC DNA]</scope>
    <source>
        <strain evidence="1">EP-1</strain>
        <tissue evidence="1">Whole</tissue>
    </source>
</reference>
<organism evidence="1 2">
    <name type="scientific">Halocaridina rubra</name>
    <name type="common">Hawaiian red shrimp</name>
    <dbReference type="NCBI Taxonomy" id="373956"/>
    <lineage>
        <taxon>Eukaryota</taxon>
        <taxon>Metazoa</taxon>
        <taxon>Ecdysozoa</taxon>
        <taxon>Arthropoda</taxon>
        <taxon>Crustacea</taxon>
        <taxon>Multicrustacea</taxon>
        <taxon>Malacostraca</taxon>
        <taxon>Eumalacostraca</taxon>
        <taxon>Eucarida</taxon>
        <taxon>Decapoda</taxon>
        <taxon>Pleocyemata</taxon>
        <taxon>Caridea</taxon>
        <taxon>Atyoidea</taxon>
        <taxon>Atyidae</taxon>
        <taxon>Halocaridina</taxon>
    </lineage>
</organism>
<dbReference type="Proteomes" id="UP001381693">
    <property type="component" value="Unassembled WGS sequence"/>
</dbReference>
<dbReference type="AlphaFoldDB" id="A0AAN9A735"/>
<dbReference type="EMBL" id="JAXCGZ010011494">
    <property type="protein sequence ID" value="KAK7074665.1"/>
    <property type="molecule type" value="Genomic_DNA"/>
</dbReference>
<comment type="caution">
    <text evidence="1">The sequence shown here is derived from an EMBL/GenBank/DDBJ whole genome shotgun (WGS) entry which is preliminary data.</text>
</comment>
<evidence type="ECO:0000313" key="2">
    <source>
        <dbReference type="Proteomes" id="UP001381693"/>
    </source>
</evidence>
<name>A0AAN9A735_HALRR</name>
<accession>A0AAN9A735</accession>
<proteinExistence type="predicted"/>